<organism evidence="1 2">
    <name type="scientific">Streptomyces hyderabadensis</name>
    <dbReference type="NCBI Taxonomy" id="598549"/>
    <lineage>
        <taxon>Bacteria</taxon>
        <taxon>Bacillati</taxon>
        <taxon>Actinomycetota</taxon>
        <taxon>Actinomycetes</taxon>
        <taxon>Kitasatosporales</taxon>
        <taxon>Streptomycetaceae</taxon>
        <taxon>Streptomyces</taxon>
    </lineage>
</organism>
<dbReference type="EMBL" id="BAABIV010000011">
    <property type="protein sequence ID" value="GAA4986953.1"/>
    <property type="molecule type" value="Genomic_DNA"/>
</dbReference>
<gene>
    <name evidence="1" type="ORF">GCM10023257_28510</name>
</gene>
<evidence type="ECO:0000313" key="2">
    <source>
        <dbReference type="Proteomes" id="UP001500610"/>
    </source>
</evidence>
<reference evidence="2" key="1">
    <citation type="journal article" date="2019" name="Int. J. Syst. Evol. Microbiol.">
        <title>The Global Catalogue of Microorganisms (GCM) 10K type strain sequencing project: providing services to taxonomists for standard genome sequencing and annotation.</title>
        <authorList>
            <consortium name="The Broad Institute Genomics Platform"/>
            <consortium name="The Broad Institute Genome Sequencing Center for Infectious Disease"/>
            <person name="Wu L."/>
            <person name="Ma J."/>
        </authorList>
    </citation>
    <scope>NUCLEOTIDE SEQUENCE [LARGE SCALE GENOMIC DNA]</scope>
    <source>
        <strain evidence="2">JCM 17657</strain>
    </source>
</reference>
<sequence>MPVTSALLISKPYEERRAYATACKMWPGVEWVCASTPMALSGYIDSIGDARLVVDMLVGAHQRLMIYPRQGFMTEQEIPDDIRTAHERLRDHGFTRRLAPETAERS</sequence>
<proteinExistence type="predicted"/>
<dbReference type="Proteomes" id="UP001500610">
    <property type="component" value="Unassembled WGS sequence"/>
</dbReference>
<protein>
    <submittedName>
        <fullName evidence="1">Uncharacterized protein</fullName>
    </submittedName>
</protein>
<accession>A0ABP9I3G5</accession>
<name>A0ABP9I3G5_9ACTN</name>
<comment type="caution">
    <text evidence="1">The sequence shown here is derived from an EMBL/GenBank/DDBJ whole genome shotgun (WGS) entry which is preliminary data.</text>
</comment>
<evidence type="ECO:0000313" key="1">
    <source>
        <dbReference type="EMBL" id="GAA4986953.1"/>
    </source>
</evidence>
<keyword evidence="2" id="KW-1185">Reference proteome</keyword>